<evidence type="ECO:0000313" key="4">
    <source>
        <dbReference type="Proteomes" id="UP000717996"/>
    </source>
</evidence>
<dbReference type="InterPro" id="IPR005607">
    <property type="entry name" value="BSD_dom"/>
</dbReference>
<feature type="compositionally biased region" description="Acidic residues" evidence="1">
    <location>
        <begin position="292"/>
        <end position="307"/>
    </location>
</feature>
<feature type="region of interest" description="Disordered" evidence="1">
    <location>
        <begin position="292"/>
        <end position="366"/>
    </location>
</feature>
<dbReference type="InterPro" id="IPR051494">
    <property type="entry name" value="BSD_domain-containing"/>
</dbReference>
<dbReference type="SMART" id="SM00751">
    <property type="entry name" value="BSD"/>
    <property type="match status" value="1"/>
</dbReference>
<dbReference type="EMBL" id="JAANIT010000725">
    <property type="protein sequence ID" value="KAG1544968.1"/>
    <property type="molecule type" value="Genomic_DNA"/>
</dbReference>
<dbReference type="Proteomes" id="UP000717996">
    <property type="component" value="Unassembled WGS sequence"/>
</dbReference>
<feature type="compositionally biased region" description="Basic and acidic residues" evidence="1">
    <location>
        <begin position="308"/>
        <end position="325"/>
    </location>
</feature>
<protein>
    <recommendedName>
        <fullName evidence="2">BSD domain-containing protein</fullName>
    </recommendedName>
</protein>
<sequence>MDDMYQYAASASAENRPNNNNNTNEEDDVILKAFNNMGWGKKWTNLVDTVKKQSEAFVEGTKNDLKEFAQVLTEDAEGEEEQEDNSLELIRGSLASINTVNFSHLKDGLLKTLEQQLPAQVQSARLPENMDLGQLKEGLIKGTRSAEHYLQNFGTEVVSALKNAVTVVAPDQEQQEQQQKDVASNPRIFATRKEALIDKMQTNEDTYLKEPEEKEEEKSILKTFNDSFKIDEYTEEIARLLNTNSQLQEMMNKLVPVQVSYPLFWQRYFYHIWKIEQDEQKRQLIVQGVKEEEDENEFKWDSDDEDTNTVKEEAKRSSEDTDFIHVSETSSTLQQQTTEDDWVNTKKKKKEQDEKNQQEDEDSDWE</sequence>
<feature type="region of interest" description="Disordered" evidence="1">
    <location>
        <begin position="1"/>
        <end position="27"/>
    </location>
</feature>
<feature type="domain" description="BSD" evidence="2">
    <location>
        <begin position="224"/>
        <end position="276"/>
    </location>
</feature>
<dbReference type="PANTHER" id="PTHR16019">
    <property type="entry name" value="SYNAPSE-ASSOCIATED PROTEIN"/>
    <property type="match status" value="1"/>
</dbReference>
<feature type="compositionally biased region" description="Low complexity" evidence="1">
    <location>
        <begin position="327"/>
        <end position="337"/>
    </location>
</feature>
<reference evidence="3" key="1">
    <citation type="journal article" date="2020" name="Microb. Genom.">
        <title>Genetic diversity of clinical and environmental Mucorales isolates obtained from an investigation of mucormycosis cases among solid organ transplant recipients.</title>
        <authorList>
            <person name="Nguyen M.H."/>
            <person name="Kaul D."/>
            <person name="Muto C."/>
            <person name="Cheng S.J."/>
            <person name="Richter R.A."/>
            <person name="Bruno V.M."/>
            <person name="Liu G."/>
            <person name="Beyhan S."/>
            <person name="Sundermann A.J."/>
            <person name="Mounaud S."/>
            <person name="Pasculle A.W."/>
            <person name="Nierman W.C."/>
            <person name="Driscoll E."/>
            <person name="Cumbie R."/>
            <person name="Clancy C.J."/>
            <person name="Dupont C.L."/>
        </authorList>
    </citation>
    <scope>NUCLEOTIDE SEQUENCE</scope>
    <source>
        <strain evidence="3">GL16</strain>
    </source>
</reference>
<name>A0A9P6YDQ1_RHIOR</name>
<feature type="compositionally biased region" description="Low complexity" evidence="1">
    <location>
        <begin position="14"/>
        <end position="23"/>
    </location>
</feature>
<dbReference type="Gene3D" id="1.10.3970.10">
    <property type="entry name" value="BSD domain"/>
    <property type="match status" value="1"/>
</dbReference>
<evidence type="ECO:0000259" key="2">
    <source>
        <dbReference type="PROSITE" id="PS50858"/>
    </source>
</evidence>
<dbReference type="Pfam" id="PF03909">
    <property type="entry name" value="BSD"/>
    <property type="match status" value="1"/>
</dbReference>
<proteinExistence type="predicted"/>
<dbReference type="PANTHER" id="PTHR16019:SF5">
    <property type="entry name" value="BSD DOMAIN-CONTAINING PROTEIN 1"/>
    <property type="match status" value="1"/>
</dbReference>
<evidence type="ECO:0000313" key="3">
    <source>
        <dbReference type="EMBL" id="KAG1544968.1"/>
    </source>
</evidence>
<dbReference type="InterPro" id="IPR035925">
    <property type="entry name" value="BSD_dom_sf"/>
</dbReference>
<accession>A0A9P6YDQ1</accession>
<gene>
    <name evidence="3" type="ORF">G6F51_005740</name>
</gene>
<comment type="caution">
    <text evidence="3">The sequence shown here is derived from an EMBL/GenBank/DDBJ whole genome shotgun (WGS) entry which is preliminary data.</text>
</comment>
<dbReference type="PROSITE" id="PS50858">
    <property type="entry name" value="BSD"/>
    <property type="match status" value="1"/>
</dbReference>
<dbReference type="OrthoDB" id="73788at2759"/>
<dbReference type="AlphaFoldDB" id="A0A9P6YDQ1"/>
<evidence type="ECO:0000256" key="1">
    <source>
        <dbReference type="SAM" id="MobiDB-lite"/>
    </source>
</evidence>
<dbReference type="GO" id="GO:0005737">
    <property type="term" value="C:cytoplasm"/>
    <property type="evidence" value="ECO:0007669"/>
    <property type="project" value="TreeGrafter"/>
</dbReference>
<dbReference type="SUPFAM" id="SSF140383">
    <property type="entry name" value="BSD domain-like"/>
    <property type="match status" value="1"/>
</dbReference>
<organism evidence="3 4">
    <name type="scientific">Rhizopus oryzae</name>
    <name type="common">Mucormycosis agent</name>
    <name type="synonym">Rhizopus arrhizus var. delemar</name>
    <dbReference type="NCBI Taxonomy" id="64495"/>
    <lineage>
        <taxon>Eukaryota</taxon>
        <taxon>Fungi</taxon>
        <taxon>Fungi incertae sedis</taxon>
        <taxon>Mucoromycota</taxon>
        <taxon>Mucoromycotina</taxon>
        <taxon>Mucoromycetes</taxon>
        <taxon>Mucorales</taxon>
        <taxon>Mucorineae</taxon>
        <taxon>Rhizopodaceae</taxon>
        <taxon>Rhizopus</taxon>
    </lineage>
</organism>